<gene>
    <name evidence="2" type="ORF">GCU60_13205</name>
</gene>
<feature type="domain" description="CD-NTase associated protein 4-like DNA endonuclease" evidence="1">
    <location>
        <begin position="8"/>
        <end position="65"/>
    </location>
</feature>
<dbReference type="GO" id="GO:0004518">
    <property type="term" value="F:nuclease activity"/>
    <property type="evidence" value="ECO:0007669"/>
    <property type="project" value="InterPro"/>
</dbReference>
<evidence type="ECO:0000313" key="3">
    <source>
        <dbReference type="Proteomes" id="UP000479241"/>
    </source>
</evidence>
<dbReference type="Pfam" id="PF14130">
    <property type="entry name" value="Cap4_nuclease"/>
    <property type="match status" value="1"/>
</dbReference>
<dbReference type="RefSeq" id="WP_163205931.1">
    <property type="nucleotide sequence ID" value="NZ_JAAGWG010000018.1"/>
</dbReference>
<protein>
    <submittedName>
        <fullName evidence="2">DUF4297 domain-containing protein</fullName>
    </submittedName>
</protein>
<evidence type="ECO:0000259" key="1">
    <source>
        <dbReference type="Pfam" id="PF14130"/>
    </source>
</evidence>
<comment type="caution">
    <text evidence="2">The sequence shown here is derived from an EMBL/GenBank/DDBJ whole genome shotgun (WGS) entry which is preliminary data.</text>
</comment>
<sequence length="82" mass="9114">MGQHSAAASASGYLYQTSWALLELLRQAPHRPDQALTLEMHDDIAWEDASGNPTELLQAKLHRKANAGLGDRDTDVWMSRVK</sequence>
<dbReference type="AlphaFoldDB" id="A0A6L9W3X6"/>
<dbReference type="Proteomes" id="UP000479241">
    <property type="component" value="Unassembled WGS sequence"/>
</dbReference>
<dbReference type="InterPro" id="IPR025382">
    <property type="entry name" value="Cap4-like_endonuclease_dom"/>
</dbReference>
<reference evidence="2 3" key="1">
    <citation type="submission" date="2019-12" db="EMBL/GenBank/DDBJ databases">
        <title>the WGS of Blastococcus saxobsidens 67B17.</title>
        <authorList>
            <person name="Jiang Z."/>
        </authorList>
    </citation>
    <scope>NUCLEOTIDE SEQUENCE [LARGE SCALE GENOMIC DNA]</scope>
    <source>
        <strain evidence="2 3">67B17</strain>
    </source>
</reference>
<evidence type="ECO:0000313" key="2">
    <source>
        <dbReference type="EMBL" id="NEK86703.1"/>
    </source>
</evidence>
<proteinExistence type="predicted"/>
<organism evidence="2 3">
    <name type="scientific">Blastococcus saxobsidens</name>
    <dbReference type="NCBI Taxonomy" id="138336"/>
    <lineage>
        <taxon>Bacteria</taxon>
        <taxon>Bacillati</taxon>
        <taxon>Actinomycetota</taxon>
        <taxon>Actinomycetes</taxon>
        <taxon>Geodermatophilales</taxon>
        <taxon>Geodermatophilaceae</taxon>
        <taxon>Blastococcus</taxon>
    </lineage>
</organism>
<accession>A0A6L9W3X6</accession>
<dbReference type="EMBL" id="JAAGWG010000018">
    <property type="protein sequence ID" value="NEK86703.1"/>
    <property type="molecule type" value="Genomic_DNA"/>
</dbReference>
<name>A0A6L9W3X6_9ACTN</name>